<dbReference type="RefSeq" id="XP_009826285.1">
    <property type="nucleotide sequence ID" value="XM_009827983.1"/>
</dbReference>
<accession>W4H0C0</accession>
<name>W4H0C0_APHAT</name>
<reference evidence="1" key="1">
    <citation type="submission" date="2013-12" db="EMBL/GenBank/DDBJ databases">
        <title>The Genome Sequence of Aphanomyces astaci APO3.</title>
        <authorList>
            <consortium name="The Broad Institute Genomics Platform"/>
            <person name="Russ C."/>
            <person name="Tyler B."/>
            <person name="van West P."/>
            <person name="Dieguez-Uribeondo J."/>
            <person name="Young S.K."/>
            <person name="Zeng Q."/>
            <person name="Gargeya S."/>
            <person name="Fitzgerald M."/>
            <person name="Abouelleil A."/>
            <person name="Alvarado L."/>
            <person name="Chapman S.B."/>
            <person name="Gainer-Dewar J."/>
            <person name="Goldberg J."/>
            <person name="Griggs A."/>
            <person name="Gujja S."/>
            <person name="Hansen M."/>
            <person name="Howarth C."/>
            <person name="Imamovic A."/>
            <person name="Ireland A."/>
            <person name="Larimer J."/>
            <person name="McCowan C."/>
            <person name="Murphy C."/>
            <person name="Pearson M."/>
            <person name="Poon T.W."/>
            <person name="Priest M."/>
            <person name="Roberts A."/>
            <person name="Saif S."/>
            <person name="Shea T."/>
            <person name="Sykes S."/>
            <person name="Wortman J."/>
            <person name="Nusbaum C."/>
            <person name="Birren B."/>
        </authorList>
    </citation>
    <scope>NUCLEOTIDE SEQUENCE [LARGE SCALE GENOMIC DNA]</scope>
    <source>
        <strain evidence="1">APO3</strain>
    </source>
</reference>
<dbReference type="GeneID" id="20805755"/>
<dbReference type="VEuPathDB" id="FungiDB:H257_03759"/>
<organism evidence="1">
    <name type="scientific">Aphanomyces astaci</name>
    <name type="common">Crayfish plague agent</name>
    <dbReference type="NCBI Taxonomy" id="112090"/>
    <lineage>
        <taxon>Eukaryota</taxon>
        <taxon>Sar</taxon>
        <taxon>Stramenopiles</taxon>
        <taxon>Oomycota</taxon>
        <taxon>Saprolegniomycetes</taxon>
        <taxon>Saprolegniales</taxon>
        <taxon>Verrucalvaceae</taxon>
        <taxon>Aphanomyces</taxon>
    </lineage>
</organism>
<dbReference type="AlphaFoldDB" id="W4H0C0"/>
<dbReference type="EMBL" id="KI913119">
    <property type="protein sequence ID" value="ETV84593.1"/>
    <property type="molecule type" value="Genomic_DNA"/>
</dbReference>
<protein>
    <submittedName>
        <fullName evidence="1">Uncharacterized protein</fullName>
    </submittedName>
</protein>
<gene>
    <name evidence="1" type="ORF">H257_03759</name>
</gene>
<sequence>MRMDLLYLAWKLHAACGLLRDRPADVDIALDDNTNDPTIAREAATTPDINEALIEIFIQAGRREEERLQVLEAKLEGRGDYKKR</sequence>
<evidence type="ECO:0000313" key="1">
    <source>
        <dbReference type="EMBL" id="ETV84593.1"/>
    </source>
</evidence>
<proteinExistence type="predicted"/>